<name>A0A7G9L4S4_9SPHN</name>
<organism evidence="2 3">
    <name type="scientific">Sphingomonas sabuli</name>
    <dbReference type="NCBI Taxonomy" id="2764186"/>
    <lineage>
        <taxon>Bacteria</taxon>
        <taxon>Pseudomonadati</taxon>
        <taxon>Pseudomonadota</taxon>
        <taxon>Alphaproteobacteria</taxon>
        <taxon>Sphingomonadales</taxon>
        <taxon>Sphingomonadaceae</taxon>
        <taxon>Sphingomonas</taxon>
    </lineage>
</organism>
<dbReference type="InterPro" id="IPR028098">
    <property type="entry name" value="Glyco_trans_4-like_N"/>
</dbReference>
<feature type="domain" description="Glycosyltransferase subfamily 4-like N-terminal" evidence="1">
    <location>
        <begin position="21"/>
        <end position="197"/>
    </location>
</feature>
<protein>
    <submittedName>
        <fullName evidence="2">Glycosyltransferase</fullName>
    </submittedName>
</protein>
<dbReference type="EMBL" id="CP060697">
    <property type="protein sequence ID" value="QNM83623.1"/>
    <property type="molecule type" value="Genomic_DNA"/>
</dbReference>
<dbReference type="AlphaFoldDB" id="A0A7G9L4S4"/>
<reference evidence="2 3" key="1">
    <citation type="submission" date="2020-08" db="EMBL/GenBank/DDBJ databases">
        <title>Sphingomonas sp. sand1-3 16S ribosomal RNA gene Genome sequencing and assembly.</title>
        <authorList>
            <person name="Kang M."/>
        </authorList>
    </citation>
    <scope>NUCLEOTIDE SEQUENCE [LARGE SCALE GENOMIC DNA]</scope>
    <source>
        <strain evidence="3">sand1-3</strain>
    </source>
</reference>
<dbReference type="InterPro" id="IPR050194">
    <property type="entry name" value="Glycosyltransferase_grp1"/>
</dbReference>
<keyword evidence="3" id="KW-1185">Reference proteome</keyword>
<accession>A0A7G9L4S4</accession>
<evidence type="ECO:0000313" key="2">
    <source>
        <dbReference type="EMBL" id="QNM83623.1"/>
    </source>
</evidence>
<dbReference type="Proteomes" id="UP000515861">
    <property type="component" value="Chromosome"/>
</dbReference>
<dbReference type="SUPFAM" id="SSF53756">
    <property type="entry name" value="UDP-Glycosyltransferase/glycogen phosphorylase"/>
    <property type="match status" value="1"/>
</dbReference>
<dbReference type="PANTHER" id="PTHR45947:SF3">
    <property type="entry name" value="SULFOQUINOVOSYL TRANSFERASE SQD2"/>
    <property type="match status" value="1"/>
</dbReference>
<evidence type="ECO:0000313" key="3">
    <source>
        <dbReference type="Proteomes" id="UP000515861"/>
    </source>
</evidence>
<gene>
    <name evidence="2" type="ORF">H8M03_04670</name>
</gene>
<dbReference type="KEGG" id="ssau:H8M03_04670"/>
<keyword evidence="2" id="KW-0808">Transferase</keyword>
<dbReference type="RefSeq" id="WP_187480578.1">
    <property type="nucleotide sequence ID" value="NZ_CP060697.1"/>
</dbReference>
<proteinExistence type="predicted"/>
<evidence type="ECO:0000259" key="1">
    <source>
        <dbReference type="Pfam" id="PF13439"/>
    </source>
</evidence>
<dbReference type="PANTHER" id="PTHR45947">
    <property type="entry name" value="SULFOQUINOVOSYL TRANSFERASE SQD2"/>
    <property type="match status" value="1"/>
</dbReference>
<dbReference type="Pfam" id="PF13439">
    <property type="entry name" value="Glyco_transf_4"/>
    <property type="match status" value="1"/>
</dbReference>
<dbReference type="Pfam" id="PF13692">
    <property type="entry name" value="Glyco_trans_1_4"/>
    <property type="match status" value="1"/>
</dbReference>
<sequence length="410" mass="44758">MSAAAPLLICDVTQSWSEVGGGVGTYLRRKRDFLLANTPHRHMLIVPGAEDHVEEDGRTITVTIRSPKVPTSPRYRLLLRNGAVREALERFKPDVIESQDAYNLPWAVLGYRRQHPDVAAVAGYFTDFPTAYVQRPFRRVLGNWLANKAQALCYWYCGKLYGRFDAVYALSEAGGADKLRELGVGNVEIVPLGVELDAFTPDKRDPDVRRKLGVEPDQPLLVYLGRLDRERRAQVVVDAFNKLPEALGARLVLLGEGPVRDSIVASGNPRVIAPGYLKDRAELARWLASSDMYVSAMADETFGVSVIEAQASGLPVVGVAAGAMLDRVDEETGRLGPVDDADAMAANILEVWQSNRQAMGAAARQHVEGLFGWDVTFERLLRNVYPKAIAARHSSAPANVGGSVARGTAA</sequence>
<dbReference type="GO" id="GO:0016757">
    <property type="term" value="F:glycosyltransferase activity"/>
    <property type="evidence" value="ECO:0007669"/>
    <property type="project" value="UniProtKB-ARBA"/>
</dbReference>
<dbReference type="Gene3D" id="3.40.50.2000">
    <property type="entry name" value="Glycogen Phosphorylase B"/>
    <property type="match status" value="2"/>
</dbReference>